<name>A0A1X1KXP8_STRMT</name>
<keyword evidence="4 7" id="KW-0808">Transferase</keyword>
<dbReference type="SUPFAM" id="SSF53335">
    <property type="entry name" value="S-adenosyl-L-methionine-dependent methyltransferases"/>
    <property type="match status" value="1"/>
</dbReference>
<reference evidence="7 8" key="1">
    <citation type="journal article" date="2016" name="Eur. J. Clin. Microbiol. Infect. Dis.">
        <title>Whole genome sequencing as a tool for phylogenetic analysis of clinical strains of Mitis group streptococci.</title>
        <authorList>
            <person name="Rasmussen L.H."/>
            <person name="Dargis R."/>
            <person name="Hojholt K."/>
            <person name="Christensen J.J."/>
            <person name="Skovgaard O."/>
            <person name="Justesen U.S."/>
            <person name="Rosenvinge F.S."/>
            <person name="Moser C."/>
            <person name="Lukjancenko O."/>
            <person name="Rasmussen S."/>
            <person name="Nielsen X.C."/>
        </authorList>
    </citation>
    <scope>NUCLEOTIDE SEQUENCE [LARGE SCALE GENOMIC DNA]</scope>
    <source>
        <strain evidence="7 8">B_5756_13</strain>
    </source>
</reference>
<evidence type="ECO:0000313" key="7">
    <source>
        <dbReference type="EMBL" id="ORP04226.1"/>
    </source>
</evidence>
<dbReference type="PANTHER" id="PTHR30481">
    <property type="entry name" value="DNA ADENINE METHYLASE"/>
    <property type="match status" value="1"/>
</dbReference>
<dbReference type="RefSeq" id="WP_084928205.1">
    <property type="nucleotide sequence ID" value="NZ_NCVM01000023.1"/>
</dbReference>
<dbReference type="EC" id="2.1.1.72" evidence="2"/>
<evidence type="ECO:0000256" key="3">
    <source>
        <dbReference type="ARBA" id="ARBA00022603"/>
    </source>
</evidence>
<dbReference type="Gene3D" id="3.40.50.150">
    <property type="entry name" value="Vaccinia Virus protein VP39"/>
    <property type="match status" value="1"/>
</dbReference>
<dbReference type="Gene3D" id="1.10.1020.10">
    <property type="entry name" value="Adenine-specific Methyltransferase, Domain 2"/>
    <property type="match status" value="1"/>
</dbReference>
<protein>
    <recommendedName>
        <fullName evidence="2">site-specific DNA-methyltransferase (adenine-specific)</fullName>
        <ecNumber evidence="2">2.1.1.72</ecNumber>
    </recommendedName>
</protein>
<dbReference type="InterPro" id="IPR012327">
    <property type="entry name" value="MeTrfase_D12"/>
</dbReference>
<evidence type="ECO:0000256" key="2">
    <source>
        <dbReference type="ARBA" id="ARBA00011900"/>
    </source>
</evidence>
<evidence type="ECO:0000256" key="5">
    <source>
        <dbReference type="ARBA" id="ARBA00022691"/>
    </source>
</evidence>
<evidence type="ECO:0000256" key="6">
    <source>
        <dbReference type="ARBA" id="ARBA00047942"/>
    </source>
</evidence>
<gene>
    <name evidence="7" type="ORF">B7693_02110</name>
</gene>
<dbReference type="GO" id="GO:0032259">
    <property type="term" value="P:methylation"/>
    <property type="evidence" value="ECO:0007669"/>
    <property type="project" value="UniProtKB-KW"/>
</dbReference>
<dbReference type="GO" id="GO:0006298">
    <property type="term" value="P:mismatch repair"/>
    <property type="evidence" value="ECO:0007669"/>
    <property type="project" value="TreeGrafter"/>
</dbReference>
<dbReference type="GO" id="GO:1904047">
    <property type="term" value="F:S-adenosyl-L-methionine binding"/>
    <property type="evidence" value="ECO:0007669"/>
    <property type="project" value="TreeGrafter"/>
</dbReference>
<evidence type="ECO:0000313" key="8">
    <source>
        <dbReference type="Proteomes" id="UP000193388"/>
    </source>
</evidence>
<dbReference type="EMBL" id="NCVM01000023">
    <property type="protein sequence ID" value="ORP04226.1"/>
    <property type="molecule type" value="Genomic_DNA"/>
</dbReference>
<sequence length="292" mass="34182">MKKSYSPLRYPGGKSKIYNYIQHLISINNCKTYIEPYAGGAGVALSLIINGDVEKIMINDYDKSIYAFWYSVLNYTDDLIQMIIDTDITIEEWYHQKEVQLSKNNTTNLLELGFSTLFLNRVNRSGIIKGGVIGGKEQTGPYKMDCRFNKIDIINRIQLISKFKNKIKVYNLDAEYFVKQSISKTKNSFTFFDPPYYEKGPALYTNYYEHDDHVNLKEAIKKHMKEKNWIITYDNNENISKMYSHYYKERYYLNYSVTKPSKGIEYIIFSDNTLSGDITSYLSVVELEIVKF</sequence>
<evidence type="ECO:0000256" key="4">
    <source>
        <dbReference type="ARBA" id="ARBA00022679"/>
    </source>
</evidence>
<keyword evidence="5" id="KW-0949">S-adenosyl-L-methionine</keyword>
<dbReference type="InterPro" id="IPR023095">
    <property type="entry name" value="Ade_MeTrfase_dom_2"/>
</dbReference>
<comment type="catalytic activity">
    <reaction evidence="6">
        <text>a 2'-deoxyadenosine in DNA + S-adenosyl-L-methionine = an N(6)-methyl-2'-deoxyadenosine in DNA + S-adenosyl-L-homocysteine + H(+)</text>
        <dbReference type="Rhea" id="RHEA:15197"/>
        <dbReference type="Rhea" id="RHEA-COMP:12418"/>
        <dbReference type="Rhea" id="RHEA-COMP:12419"/>
        <dbReference type="ChEBI" id="CHEBI:15378"/>
        <dbReference type="ChEBI" id="CHEBI:57856"/>
        <dbReference type="ChEBI" id="CHEBI:59789"/>
        <dbReference type="ChEBI" id="CHEBI:90615"/>
        <dbReference type="ChEBI" id="CHEBI:90616"/>
        <dbReference type="EC" id="2.1.1.72"/>
    </reaction>
</comment>
<dbReference type="PRINTS" id="PR00505">
    <property type="entry name" value="D12N6MTFRASE"/>
</dbReference>
<proteinExistence type="inferred from homology"/>
<evidence type="ECO:0000256" key="1">
    <source>
        <dbReference type="ARBA" id="ARBA00006594"/>
    </source>
</evidence>
<dbReference type="Proteomes" id="UP000193388">
    <property type="component" value="Unassembled WGS sequence"/>
</dbReference>
<dbReference type="InterPro" id="IPR012263">
    <property type="entry name" value="M_m6A_EcoRV"/>
</dbReference>
<organism evidence="7 8">
    <name type="scientific">Streptococcus mitis</name>
    <dbReference type="NCBI Taxonomy" id="28037"/>
    <lineage>
        <taxon>Bacteria</taxon>
        <taxon>Bacillati</taxon>
        <taxon>Bacillota</taxon>
        <taxon>Bacilli</taxon>
        <taxon>Lactobacillales</taxon>
        <taxon>Streptococcaceae</taxon>
        <taxon>Streptococcus</taxon>
        <taxon>Streptococcus mitis group</taxon>
    </lineage>
</organism>
<keyword evidence="3 7" id="KW-0489">Methyltransferase</keyword>
<comment type="similarity">
    <text evidence="1">Belongs to the N(4)/N(6)-methyltransferase family.</text>
</comment>
<dbReference type="Pfam" id="PF02086">
    <property type="entry name" value="MethyltransfD12"/>
    <property type="match status" value="1"/>
</dbReference>
<dbReference type="PANTHER" id="PTHR30481:SF2">
    <property type="entry name" value="SITE-SPECIFIC DNA-METHYLTRANSFERASE (ADENINE-SPECIFIC)"/>
    <property type="match status" value="1"/>
</dbReference>
<dbReference type="AlphaFoldDB" id="A0A1X1KXP8"/>
<comment type="caution">
    <text evidence="7">The sequence shown here is derived from an EMBL/GenBank/DDBJ whole genome shotgun (WGS) entry which is preliminary data.</text>
</comment>
<dbReference type="GO" id="GO:0009307">
    <property type="term" value="P:DNA restriction-modification system"/>
    <property type="evidence" value="ECO:0007669"/>
    <property type="project" value="InterPro"/>
</dbReference>
<dbReference type="InterPro" id="IPR029063">
    <property type="entry name" value="SAM-dependent_MTases_sf"/>
</dbReference>
<accession>A0A1X1KXP8</accession>
<dbReference type="PIRSF" id="PIRSF000398">
    <property type="entry name" value="M_m6A_EcoRV"/>
    <property type="match status" value="1"/>
</dbReference>
<dbReference type="GO" id="GO:0009007">
    <property type="term" value="F:site-specific DNA-methyltransferase (adenine-specific) activity"/>
    <property type="evidence" value="ECO:0007669"/>
    <property type="project" value="UniProtKB-EC"/>
</dbReference>
<dbReference type="GO" id="GO:0043565">
    <property type="term" value="F:sequence-specific DNA binding"/>
    <property type="evidence" value="ECO:0007669"/>
    <property type="project" value="TreeGrafter"/>
</dbReference>